<sequence>IFENIYLIPHLLGELKITDKILDNIDIDDDEWVDKEDAYHLPAEYVDLWLKDKEALKWLKKIYHDNRIQNAIKEYTDMKESASMSDASDFKKGQIKKMYHEMGFL</sequence>
<evidence type="ECO:0000313" key="1">
    <source>
        <dbReference type="EMBL" id="GAG07150.1"/>
    </source>
</evidence>
<dbReference type="EMBL" id="BARS01024378">
    <property type="protein sequence ID" value="GAG07150.1"/>
    <property type="molecule type" value="Genomic_DNA"/>
</dbReference>
<reference evidence="1" key="1">
    <citation type="journal article" date="2014" name="Front. Microbiol.">
        <title>High frequency of phylogenetically diverse reductive dehalogenase-homologous genes in deep subseafloor sedimentary metagenomes.</title>
        <authorList>
            <person name="Kawai M."/>
            <person name="Futagami T."/>
            <person name="Toyoda A."/>
            <person name="Takaki Y."/>
            <person name="Nishi S."/>
            <person name="Hori S."/>
            <person name="Arai W."/>
            <person name="Tsubouchi T."/>
            <person name="Morono Y."/>
            <person name="Uchiyama I."/>
            <person name="Ito T."/>
            <person name="Fujiyama A."/>
            <person name="Inagaki F."/>
            <person name="Takami H."/>
        </authorList>
    </citation>
    <scope>NUCLEOTIDE SEQUENCE</scope>
    <source>
        <strain evidence="1">Expedition CK06-06</strain>
    </source>
</reference>
<comment type="caution">
    <text evidence="1">The sequence shown here is derived from an EMBL/GenBank/DDBJ whole genome shotgun (WGS) entry which is preliminary data.</text>
</comment>
<proteinExistence type="predicted"/>
<dbReference type="AlphaFoldDB" id="X0UNA2"/>
<organism evidence="1">
    <name type="scientific">marine sediment metagenome</name>
    <dbReference type="NCBI Taxonomy" id="412755"/>
    <lineage>
        <taxon>unclassified sequences</taxon>
        <taxon>metagenomes</taxon>
        <taxon>ecological metagenomes</taxon>
    </lineage>
</organism>
<name>X0UNA2_9ZZZZ</name>
<protein>
    <submittedName>
        <fullName evidence="1">Uncharacterized protein</fullName>
    </submittedName>
</protein>
<accession>X0UNA2</accession>
<gene>
    <name evidence="1" type="ORF">S01H1_38701</name>
</gene>
<feature type="non-terminal residue" evidence="1">
    <location>
        <position position="1"/>
    </location>
</feature>